<evidence type="ECO:0000256" key="1">
    <source>
        <dbReference type="ARBA" id="ARBA00004571"/>
    </source>
</evidence>
<evidence type="ECO:0000256" key="10">
    <source>
        <dbReference type="ARBA" id="ARBA00023237"/>
    </source>
</evidence>
<evidence type="ECO:0000256" key="4">
    <source>
        <dbReference type="ARBA" id="ARBA00022496"/>
    </source>
</evidence>
<feature type="chain" id="PRO_5031239147" evidence="14">
    <location>
        <begin position="27"/>
        <end position="876"/>
    </location>
</feature>
<dbReference type="InterPro" id="IPR039426">
    <property type="entry name" value="TonB-dep_rcpt-like"/>
</dbReference>
<evidence type="ECO:0000256" key="3">
    <source>
        <dbReference type="ARBA" id="ARBA00022452"/>
    </source>
</evidence>
<keyword evidence="10 11" id="KW-0998">Cell outer membrane</keyword>
<dbReference type="PROSITE" id="PS52016">
    <property type="entry name" value="TONB_DEPENDENT_REC_3"/>
    <property type="match status" value="1"/>
</dbReference>
<evidence type="ECO:0000256" key="8">
    <source>
        <dbReference type="ARBA" id="ARBA00023077"/>
    </source>
</evidence>
<evidence type="ECO:0000256" key="11">
    <source>
        <dbReference type="PROSITE-ProRule" id="PRU01360"/>
    </source>
</evidence>
<comment type="similarity">
    <text evidence="11 12">Belongs to the TonB-dependent receptor family.</text>
</comment>
<dbReference type="Gene3D" id="3.55.50.30">
    <property type="match status" value="1"/>
</dbReference>
<name>A0A7W6BGV9_9SPHN</name>
<evidence type="ECO:0000256" key="7">
    <source>
        <dbReference type="ARBA" id="ARBA00023065"/>
    </source>
</evidence>
<dbReference type="AlphaFoldDB" id="A0A7W6BGV9"/>
<dbReference type="EMBL" id="JACIDT010000004">
    <property type="protein sequence ID" value="MBB3925819.1"/>
    <property type="molecule type" value="Genomic_DNA"/>
</dbReference>
<keyword evidence="17" id="KW-0675">Receptor</keyword>
<dbReference type="InterPro" id="IPR012910">
    <property type="entry name" value="Plug_dom"/>
</dbReference>
<feature type="signal peptide" evidence="14">
    <location>
        <begin position="1"/>
        <end position="26"/>
    </location>
</feature>
<comment type="subcellular location">
    <subcellularLocation>
        <location evidence="1 11">Cell outer membrane</location>
        <topology evidence="1 11">Multi-pass membrane protein</topology>
    </subcellularLocation>
</comment>
<keyword evidence="14" id="KW-0732">Signal</keyword>
<keyword evidence="5 11" id="KW-0812">Transmembrane</keyword>
<evidence type="ECO:0000256" key="9">
    <source>
        <dbReference type="ARBA" id="ARBA00023136"/>
    </source>
</evidence>
<gene>
    <name evidence="17" type="ORF">GGR43_001534</name>
</gene>
<evidence type="ECO:0000259" key="15">
    <source>
        <dbReference type="Pfam" id="PF00593"/>
    </source>
</evidence>
<keyword evidence="6" id="KW-0408">Iron</keyword>
<organism evidence="17 18">
    <name type="scientific">Sphingobium jiangsuense</name>
    <dbReference type="NCBI Taxonomy" id="870476"/>
    <lineage>
        <taxon>Bacteria</taxon>
        <taxon>Pseudomonadati</taxon>
        <taxon>Pseudomonadota</taxon>
        <taxon>Alphaproteobacteria</taxon>
        <taxon>Sphingomonadales</taxon>
        <taxon>Sphingomonadaceae</taxon>
        <taxon>Sphingobium</taxon>
    </lineage>
</organism>
<keyword evidence="8 12" id="KW-0798">TonB box</keyword>
<keyword evidence="18" id="KW-1185">Reference proteome</keyword>
<keyword evidence="4" id="KW-0410">Iron transport</keyword>
<keyword evidence="3 11" id="KW-1134">Transmembrane beta strand</keyword>
<reference evidence="17 18" key="1">
    <citation type="submission" date="2020-08" db="EMBL/GenBank/DDBJ databases">
        <title>Genomic Encyclopedia of Type Strains, Phase IV (KMG-IV): sequencing the most valuable type-strain genomes for metagenomic binning, comparative biology and taxonomic classification.</title>
        <authorList>
            <person name="Goeker M."/>
        </authorList>
    </citation>
    <scope>NUCLEOTIDE SEQUENCE [LARGE SCALE GENOMIC DNA]</scope>
    <source>
        <strain evidence="17 18">DSM 26189</strain>
    </source>
</reference>
<keyword evidence="7" id="KW-0406">Ion transport</keyword>
<evidence type="ECO:0000256" key="6">
    <source>
        <dbReference type="ARBA" id="ARBA00023004"/>
    </source>
</evidence>
<dbReference type="Proteomes" id="UP000571950">
    <property type="component" value="Unassembled WGS sequence"/>
</dbReference>
<dbReference type="Gene3D" id="2.40.170.20">
    <property type="entry name" value="TonB-dependent receptor, beta-barrel domain"/>
    <property type="match status" value="1"/>
</dbReference>
<evidence type="ECO:0000256" key="12">
    <source>
        <dbReference type="RuleBase" id="RU003357"/>
    </source>
</evidence>
<feature type="domain" description="TonB-dependent receptor-like beta-barrel" evidence="15">
    <location>
        <begin position="412"/>
        <end position="829"/>
    </location>
</feature>
<evidence type="ECO:0000256" key="14">
    <source>
        <dbReference type="SAM" id="SignalP"/>
    </source>
</evidence>
<dbReference type="SUPFAM" id="SSF56935">
    <property type="entry name" value="Porins"/>
    <property type="match status" value="1"/>
</dbReference>
<dbReference type="RefSeq" id="WP_188071366.1">
    <property type="nucleotide sequence ID" value="NZ_JACIDT010000004.1"/>
</dbReference>
<evidence type="ECO:0000313" key="18">
    <source>
        <dbReference type="Proteomes" id="UP000571950"/>
    </source>
</evidence>
<proteinExistence type="inferred from homology"/>
<feature type="domain" description="TonB-dependent receptor plug" evidence="16">
    <location>
        <begin position="150"/>
        <end position="257"/>
    </location>
</feature>
<dbReference type="GO" id="GO:0009279">
    <property type="term" value="C:cell outer membrane"/>
    <property type="evidence" value="ECO:0007669"/>
    <property type="project" value="UniProtKB-SubCell"/>
</dbReference>
<evidence type="ECO:0000256" key="5">
    <source>
        <dbReference type="ARBA" id="ARBA00022692"/>
    </source>
</evidence>
<evidence type="ECO:0000259" key="16">
    <source>
        <dbReference type="Pfam" id="PF07715"/>
    </source>
</evidence>
<dbReference type="Pfam" id="PF07715">
    <property type="entry name" value="Plug"/>
    <property type="match status" value="1"/>
</dbReference>
<keyword evidence="9 11" id="KW-0472">Membrane</keyword>
<feature type="region of interest" description="Disordered" evidence="13">
    <location>
        <begin position="105"/>
        <end position="130"/>
    </location>
</feature>
<feature type="compositionally biased region" description="Pro residues" evidence="13">
    <location>
        <begin position="111"/>
        <end position="130"/>
    </location>
</feature>
<dbReference type="InterPro" id="IPR000531">
    <property type="entry name" value="Beta-barrel_TonB"/>
</dbReference>
<comment type="caution">
    <text evidence="17">The sequence shown here is derived from an EMBL/GenBank/DDBJ whole genome shotgun (WGS) entry which is preliminary data.</text>
</comment>
<dbReference type="Pfam" id="PF00593">
    <property type="entry name" value="TonB_dep_Rec_b-barrel"/>
    <property type="match status" value="1"/>
</dbReference>
<keyword evidence="2 11" id="KW-0813">Transport</keyword>
<evidence type="ECO:0000256" key="2">
    <source>
        <dbReference type="ARBA" id="ARBA00022448"/>
    </source>
</evidence>
<protein>
    <submittedName>
        <fullName evidence="17">Iron complex outermembrane receptor protein</fullName>
    </submittedName>
</protein>
<dbReference type="PANTHER" id="PTHR32552">
    <property type="entry name" value="FERRICHROME IRON RECEPTOR-RELATED"/>
    <property type="match status" value="1"/>
</dbReference>
<dbReference type="PANTHER" id="PTHR32552:SF81">
    <property type="entry name" value="TONB-DEPENDENT OUTER MEMBRANE RECEPTOR"/>
    <property type="match status" value="1"/>
</dbReference>
<accession>A0A7W6BGV9</accession>
<dbReference type="InterPro" id="IPR036942">
    <property type="entry name" value="Beta-barrel_TonB_sf"/>
</dbReference>
<sequence>MTSKWRNGCKASLLAPLACVVGIAEAQQRAPISIAAQPMERALQELARKSGADILFPPAAVAGLQARPVTGARSAAEAARIMIRGAPLGISVERSGAIVIRARSAAAPRPAARPRPAPAAPTTPARPPTIAPPEEELIVIARRREEHLLRAPVTATTIGYSELQRRGATRMDDLVQMVPQLVISEAGASPQGGIILIRGLGVGEANPLADQAVSFNIDGVQVSRANIRRVTEFDIAQVEVLKGPQALYFGKNSPAGIIVVQTRDPGPGFEARVSATHEFAGDESRLEAAVSGPLTPALGARLALFGSRLAGYFRNDYPEGSLFSPTRRRLPYNRMWGGRLTLKYDDGGPLTARLKLGRNGVRMAGGEATMQAVACPYGRSQLAPATDDCTANGRLTRPDSGPLFEAAEPLTAPEPYADQDQTLLSLDVHHRIGDALSLTLTSGYYVLRSEHSASFVLAEPAFARSITAGYQRLKTREFTQEARLSTDFAGPVNLMVGGFYQHAALDHVASTLYNGLSPMVLGPREAHVQTGNAWSGFAQIDWELRSGLELSGGVRLSHERKRIDNYNAAGVLIPTVRPARGWTDLSPEATLSWRPDERLTLYGGYRRGFLSGGFNAGTGDPATDRSYDQQVVRGVEGGIKAALRGGRLKLMAAAYRYVSNGLQVTATIPRADGTGSDQSVVNAGRARIAGAEVEAHYADGGPLRLHAAIAYNDAHYARFVAPCYAGQSIAQGCALLPRASGAFSAQDLSGRPLSRAPRWNVQGGAVLALPVAPQRSLSLSADLSVTSGYYAQSTSKPDSWQPAYALLDLGLLYSDEQTGFSLQLIARNVTDRYSFYRSLDQVFTGSGTGAASARPSDTLALVNPGRRVLLRLSRRL</sequence>
<dbReference type="GO" id="GO:0006826">
    <property type="term" value="P:iron ion transport"/>
    <property type="evidence" value="ECO:0007669"/>
    <property type="project" value="UniProtKB-KW"/>
</dbReference>
<evidence type="ECO:0000313" key="17">
    <source>
        <dbReference type="EMBL" id="MBB3925819.1"/>
    </source>
</evidence>
<evidence type="ECO:0000256" key="13">
    <source>
        <dbReference type="SAM" id="MobiDB-lite"/>
    </source>
</evidence>